<evidence type="ECO:0000259" key="1">
    <source>
        <dbReference type="Pfam" id="PF01494"/>
    </source>
</evidence>
<feature type="non-terminal residue" evidence="2">
    <location>
        <position position="166"/>
    </location>
</feature>
<dbReference type="PRINTS" id="PR00420">
    <property type="entry name" value="RNGMNOXGNASE"/>
</dbReference>
<protein>
    <recommendedName>
        <fullName evidence="1">FAD-binding domain-containing protein</fullName>
    </recommendedName>
</protein>
<dbReference type="PANTHER" id="PTHR42685">
    <property type="entry name" value="GERANYLGERANYL DIPHOSPHATE REDUCTASE"/>
    <property type="match status" value="1"/>
</dbReference>
<dbReference type="Pfam" id="PF01494">
    <property type="entry name" value="FAD_binding_3"/>
    <property type="match status" value="1"/>
</dbReference>
<dbReference type="EMBL" id="BARS01005718">
    <property type="protein sequence ID" value="GAF77644.1"/>
    <property type="molecule type" value="Genomic_DNA"/>
</dbReference>
<name>X0S9F0_9ZZZZ</name>
<dbReference type="SUPFAM" id="SSF51905">
    <property type="entry name" value="FAD/NAD(P)-binding domain"/>
    <property type="match status" value="1"/>
</dbReference>
<feature type="domain" description="FAD-binding" evidence="1">
    <location>
        <begin position="6"/>
        <end position="158"/>
    </location>
</feature>
<comment type="caution">
    <text evidence="2">The sequence shown here is derived from an EMBL/GenBank/DDBJ whole genome shotgun (WGS) entry which is preliminary data.</text>
</comment>
<dbReference type="Gene3D" id="3.50.50.60">
    <property type="entry name" value="FAD/NAD(P)-binding domain"/>
    <property type="match status" value="1"/>
</dbReference>
<dbReference type="InterPro" id="IPR036188">
    <property type="entry name" value="FAD/NAD-bd_sf"/>
</dbReference>
<accession>X0S9F0</accession>
<dbReference type="InterPro" id="IPR002938">
    <property type="entry name" value="FAD-bd"/>
</dbReference>
<sequence>MADRDDVVIAGGGPAGLATAIAAHLQGLQVTVIDQARPPVDKACGEGLMPDGVEVLKSLGVDLQGIDSHPFRGIRYIDDQLSAEGVFPDASGLGVRRTELHGALRRRAEAVGVDLRWGVQIRGMSADGFGTDHGPVRGRWMVGADGRASRVRRWSGLDGRPSRRQR</sequence>
<proteinExistence type="predicted"/>
<dbReference type="GO" id="GO:0071949">
    <property type="term" value="F:FAD binding"/>
    <property type="evidence" value="ECO:0007669"/>
    <property type="project" value="InterPro"/>
</dbReference>
<evidence type="ECO:0000313" key="2">
    <source>
        <dbReference type="EMBL" id="GAF77644.1"/>
    </source>
</evidence>
<gene>
    <name evidence="2" type="ORF">S01H1_11219</name>
</gene>
<organism evidence="2">
    <name type="scientific">marine sediment metagenome</name>
    <dbReference type="NCBI Taxonomy" id="412755"/>
    <lineage>
        <taxon>unclassified sequences</taxon>
        <taxon>metagenomes</taxon>
        <taxon>ecological metagenomes</taxon>
    </lineage>
</organism>
<reference evidence="2" key="1">
    <citation type="journal article" date="2014" name="Front. Microbiol.">
        <title>High frequency of phylogenetically diverse reductive dehalogenase-homologous genes in deep subseafloor sedimentary metagenomes.</title>
        <authorList>
            <person name="Kawai M."/>
            <person name="Futagami T."/>
            <person name="Toyoda A."/>
            <person name="Takaki Y."/>
            <person name="Nishi S."/>
            <person name="Hori S."/>
            <person name="Arai W."/>
            <person name="Tsubouchi T."/>
            <person name="Morono Y."/>
            <person name="Uchiyama I."/>
            <person name="Ito T."/>
            <person name="Fujiyama A."/>
            <person name="Inagaki F."/>
            <person name="Takami H."/>
        </authorList>
    </citation>
    <scope>NUCLEOTIDE SEQUENCE</scope>
    <source>
        <strain evidence="2">Expedition CK06-06</strain>
    </source>
</reference>
<dbReference type="InterPro" id="IPR050407">
    <property type="entry name" value="Geranylgeranyl_reductase"/>
</dbReference>
<dbReference type="AlphaFoldDB" id="X0S9F0"/>
<dbReference type="PANTHER" id="PTHR42685:SF19">
    <property type="entry name" value="POSSIBLE OXIDOREDUCTASE"/>
    <property type="match status" value="1"/>
</dbReference>